<evidence type="ECO:0000313" key="4">
    <source>
        <dbReference type="Proteomes" id="UP000198517"/>
    </source>
</evidence>
<feature type="coiled-coil region" evidence="1">
    <location>
        <begin position="319"/>
        <end position="346"/>
    </location>
</feature>
<dbReference type="GO" id="GO:0016740">
    <property type="term" value="F:transferase activity"/>
    <property type="evidence" value="ECO:0007669"/>
    <property type="project" value="UniProtKB-KW"/>
</dbReference>
<keyword evidence="4" id="KW-1185">Reference proteome</keyword>
<protein>
    <submittedName>
        <fullName evidence="3">Glycosyltransferase involved in cell wall bisynthesis</fullName>
    </submittedName>
</protein>
<gene>
    <name evidence="3" type="ORF">SAMN05421544_101287</name>
</gene>
<dbReference type="Pfam" id="PF13524">
    <property type="entry name" value="Glyco_trans_1_2"/>
    <property type="match status" value="1"/>
</dbReference>
<keyword evidence="3" id="KW-0808">Transferase</keyword>
<dbReference type="EMBL" id="FNAS01000001">
    <property type="protein sequence ID" value="SDD94598.1"/>
    <property type="molecule type" value="Genomic_DNA"/>
</dbReference>
<dbReference type="InterPro" id="IPR055259">
    <property type="entry name" value="YkvP/CgeB_Glyco_trans-like"/>
</dbReference>
<reference evidence="3 4" key="1">
    <citation type="submission" date="2016-10" db="EMBL/GenBank/DDBJ databases">
        <authorList>
            <person name="de Groot N.N."/>
        </authorList>
    </citation>
    <scope>NUCLEOTIDE SEQUENCE [LARGE SCALE GENOMIC DNA]</scope>
    <source>
        <strain evidence="3 4">DSM 24015</strain>
    </source>
</reference>
<dbReference type="OrthoDB" id="1450439at2"/>
<evidence type="ECO:0000259" key="2">
    <source>
        <dbReference type="Pfam" id="PF13524"/>
    </source>
</evidence>
<keyword evidence="1" id="KW-0175">Coiled coil</keyword>
<proteinExistence type="predicted"/>
<organism evidence="3 4">
    <name type="scientific">Riemerella columbipharyngis</name>
    <dbReference type="NCBI Taxonomy" id="1071918"/>
    <lineage>
        <taxon>Bacteria</taxon>
        <taxon>Pseudomonadati</taxon>
        <taxon>Bacteroidota</taxon>
        <taxon>Flavobacteriia</taxon>
        <taxon>Flavobacteriales</taxon>
        <taxon>Weeksellaceae</taxon>
        <taxon>Riemerella</taxon>
    </lineage>
</organism>
<dbReference type="STRING" id="1071918.SAMN05421544_101287"/>
<dbReference type="Proteomes" id="UP000198517">
    <property type="component" value="Unassembled WGS sequence"/>
</dbReference>
<dbReference type="AlphaFoldDB" id="A0A1G6YW75"/>
<dbReference type="RefSeq" id="WP_143017703.1">
    <property type="nucleotide sequence ID" value="NZ_FNAS01000001.1"/>
</dbReference>
<feature type="domain" description="Spore protein YkvP/CgeB glycosyl transferase-like" evidence="2">
    <location>
        <begin position="228"/>
        <end position="360"/>
    </location>
</feature>
<evidence type="ECO:0000256" key="1">
    <source>
        <dbReference type="SAM" id="Coils"/>
    </source>
</evidence>
<name>A0A1G6YW75_9FLAO</name>
<evidence type="ECO:0000313" key="3">
    <source>
        <dbReference type="EMBL" id="SDD94598.1"/>
    </source>
</evidence>
<dbReference type="SUPFAM" id="SSF53756">
    <property type="entry name" value="UDP-Glycosyltransferase/glycogen phosphorylase"/>
    <property type="match status" value="1"/>
</dbReference>
<dbReference type="Gene3D" id="3.40.50.2000">
    <property type="entry name" value="Glycogen Phosphorylase B"/>
    <property type="match status" value="1"/>
</dbReference>
<accession>A0A1G6YW75</accession>
<sequence length="365" mass="43124">MKEKRMIFHIPNSIDKEQKSGSQIRPMKLLQAFRNIGYTVDAVMGTVRERKKQIKEIKKNIKQGIQYDFLYSESSTMPTALTESHHLPIAPFLDFSFFSYCKKNSIKIGLFYRDIYWNFNEYYDKSSLLKRIAFLFYKFDLLHYNKILDVFYLPSIEMYKYIPIELDGKVLALPPAVDTKVLTVNTQRCFSENISFIYVGGIGKVYDLSLFFDTVLDFQNFKINICTRKNEWDSCYYKYSKYEKKYEINHVSGDGLSSIYKKSDIAVYFLKPDRLWDFAIGIKLFEYMAYRKPIIAVKGTAVGNFVESNDIGWVINYTKEDLEKLLRYLTNNRDEINKKIENIEKIILNHTWEARARQVEKDLKG</sequence>